<dbReference type="Proteomes" id="UP000286976">
    <property type="component" value="Unassembled WGS sequence"/>
</dbReference>
<sequence>MIELNSIVTSSDDVQLPKLSENESHCIILESQDWVFHTVHALASKANIAMYCNASLVRRMTEKNSSLLTSDHVQIAEWKFNRFFNVKKAISAIERTSTHSPIVFLVLDIENPSRYESLFMRNSLMKQLTSWAYNANKILIVGLFGQMESEQTQTFLADNARHFMSLNFIYQQLSDIHWKASFWLSGYTVNQWDWVVTPFENEQGSLRFKLSDIQENEALAPLLGLKAPKYVMKNALKMGEALPEGWRMMDTNEGLKESIAPGSDALIVLSLSSKEAFFELANHIFKLRKHYGAYLRIVVRSFTDAIRLQDEEALVYAGATMVLPREISFQRMLNLAKNTAGSTYSHSLPKDLSQLHIGLQNPNLKGYLAPKGFLQAVRSLTVQAQRQDTPAALVRASIATGLTKEAIVNRFTSRRTGDMITFMDDAVFIFLTGCKPSELEYTLDMSFGLPTQTIFSQQISTTQHLQILDDCDELQITENVSPSAIINIERKQVNAVAAAHSAAEKAQLSSVRKVSFL</sequence>
<evidence type="ECO:0000313" key="1">
    <source>
        <dbReference type="EMBL" id="RUO44280.1"/>
    </source>
</evidence>
<proteinExistence type="predicted"/>
<accession>A0A432XAD4</accession>
<evidence type="ECO:0000313" key="2">
    <source>
        <dbReference type="Proteomes" id="UP000286976"/>
    </source>
</evidence>
<comment type="caution">
    <text evidence="1">The sequence shown here is derived from an EMBL/GenBank/DDBJ whole genome shotgun (WGS) entry which is preliminary data.</text>
</comment>
<dbReference type="Pfam" id="PF10995">
    <property type="entry name" value="CBP_BcsE"/>
    <property type="match status" value="1"/>
</dbReference>
<dbReference type="InterPro" id="IPR017745">
    <property type="entry name" value="BcsE"/>
</dbReference>
<protein>
    <recommendedName>
        <fullName evidence="3">Cellulose biosynthesis protein BcsE</fullName>
    </recommendedName>
</protein>
<dbReference type="RefSeq" id="WP_126756683.1">
    <property type="nucleotide sequence ID" value="NZ_PIPQ01000001.1"/>
</dbReference>
<name>A0A432XAD4_9GAMM</name>
<dbReference type="AlphaFoldDB" id="A0A432XAD4"/>
<dbReference type="OrthoDB" id="5840260at2"/>
<dbReference type="GO" id="GO:0035438">
    <property type="term" value="F:cyclic-di-GMP binding"/>
    <property type="evidence" value="ECO:0007669"/>
    <property type="project" value="InterPro"/>
</dbReference>
<organism evidence="1 2">
    <name type="scientific">Aliidiomarina taiwanensis</name>
    <dbReference type="NCBI Taxonomy" id="946228"/>
    <lineage>
        <taxon>Bacteria</taxon>
        <taxon>Pseudomonadati</taxon>
        <taxon>Pseudomonadota</taxon>
        <taxon>Gammaproteobacteria</taxon>
        <taxon>Alteromonadales</taxon>
        <taxon>Idiomarinaceae</taxon>
        <taxon>Aliidiomarina</taxon>
    </lineage>
</organism>
<keyword evidence="2" id="KW-1185">Reference proteome</keyword>
<evidence type="ECO:0008006" key="3">
    <source>
        <dbReference type="Google" id="ProtNLM"/>
    </source>
</evidence>
<dbReference type="EMBL" id="PIPQ01000001">
    <property type="protein sequence ID" value="RUO44280.1"/>
    <property type="molecule type" value="Genomic_DNA"/>
</dbReference>
<gene>
    <name evidence="1" type="ORF">CWE15_03675</name>
</gene>
<reference evidence="1 2" key="1">
    <citation type="journal article" date="2011" name="Front. Microbiol.">
        <title>Genomic signatures of strain selection and enhancement in Bacillus atrophaeus var. globigii, a historical biowarfare simulant.</title>
        <authorList>
            <person name="Gibbons H.S."/>
            <person name="Broomall S.M."/>
            <person name="McNew L.A."/>
            <person name="Daligault H."/>
            <person name="Chapman C."/>
            <person name="Bruce D."/>
            <person name="Karavis M."/>
            <person name="Krepps M."/>
            <person name="McGregor P.A."/>
            <person name="Hong C."/>
            <person name="Park K.H."/>
            <person name="Akmal A."/>
            <person name="Feldman A."/>
            <person name="Lin J.S."/>
            <person name="Chang W.E."/>
            <person name="Higgs B.W."/>
            <person name="Demirev P."/>
            <person name="Lindquist J."/>
            <person name="Liem A."/>
            <person name="Fochler E."/>
            <person name="Read T.D."/>
            <person name="Tapia R."/>
            <person name="Johnson S."/>
            <person name="Bishop-Lilly K.A."/>
            <person name="Detter C."/>
            <person name="Han C."/>
            <person name="Sozhamannan S."/>
            <person name="Rosenzweig C.N."/>
            <person name="Skowronski E.W."/>
        </authorList>
    </citation>
    <scope>NUCLEOTIDE SEQUENCE [LARGE SCALE GENOMIC DNA]</scope>
    <source>
        <strain evidence="1 2">AIT1</strain>
    </source>
</reference>